<dbReference type="PROSITE" id="PS52016">
    <property type="entry name" value="TONB_DEPENDENT_REC_3"/>
    <property type="match status" value="1"/>
</dbReference>
<keyword evidence="5" id="KW-0812">Transmembrane</keyword>
<keyword evidence="3" id="KW-0408">Iron</keyword>
<evidence type="ECO:0000313" key="9">
    <source>
        <dbReference type="Proteomes" id="UP000008851"/>
    </source>
</evidence>
<dbReference type="SUPFAM" id="SSF56935">
    <property type="entry name" value="Porins"/>
    <property type="match status" value="1"/>
</dbReference>
<name>G7TFB2_XANOB</name>
<keyword evidence="5" id="KW-0472">Membrane</keyword>
<sequence length="137" mass="14461">MPALTILTLALAAIVGAPHAAVQDVPIADRQATDLDAVVVTGTPTGRARKDAPFAISVLSEQTLQRSAPTSSVDIVRAVPGISAEPSGGQGGGQNLYVRGLPAGGWFYMQYQEDGMTLFDEPQESFLSIDTLSFRWT</sequence>
<evidence type="ECO:0000256" key="5">
    <source>
        <dbReference type="PROSITE-ProRule" id="PRU01360"/>
    </source>
</evidence>
<evidence type="ECO:0000256" key="2">
    <source>
        <dbReference type="ARBA" id="ARBA00022729"/>
    </source>
</evidence>
<dbReference type="PANTHER" id="PTHR32552:SF89">
    <property type="entry name" value="CATECHOLATE SIDEROPHORE RECEPTOR FIU"/>
    <property type="match status" value="1"/>
</dbReference>
<evidence type="ECO:0000313" key="8">
    <source>
        <dbReference type="EMBL" id="AEQ95280.1"/>
    </source>
</evidence>
<dbReference type="HOGENOM" id="CLU_135092_0_0_6"/>
<dbReference type="KEGG" id="xor:XOC_1080"/>
<feature type="domain" description="TonB-dependent receptor plug" evidence="7">
    <location>
        <begin position="50"/>
        <end position="122"/>
    </location>
</feature>
<keyword evidence="5" id="KW-1134">Transmembrane beta strand</keyword>
<evidence type="ECO:0000256" key="6">
    <source>
        <dbReference type="SAM" id="SignalP"/>
    </source>
</evidence>
<accession>G7TFB2</accession>
<keyword evidence="2 6" id="KW-0732">Signal</keyword>
<evidence type="ECO:0000256" key="4">
    <source>
        <dbReference type="ARBA" id="ARBA00023065"/>
    </source>
</evidence>
<dbReference type="Gene3D" id="2.170.130.10">
    <property type="entry name" value="TonB-dependent receptor, plug domain"/>
    <property type="match status" value="1"/>
</dbReference>
<comment type="subcellular location">
    <subcellularLocation>
        <location evidence="5">Cell outer membrane</location>
        <topology evidence="5">Multi-pass membrane protein</topology>
    </subcellularLocation>
</comment>
<dbReference type="eggNOG" id="COG1629">
    <property type="taxonomic scope" value="Bacteria"/>
</dbReference>
<dbReference type="AlphaFoldDB" id="G7TFB2"/>
<evidence type="ECO:0000259" key="7">
    <source>
        <dbReference type="Pfam" id="PF07715"/>
    </source>
</evidence>
<dbReference type="PANTHER" id="PTHR32552">
    <property type="entry name" value="FERRICHROME IRON RECEPTOR-RELATED"/>
    <property type="match status" value="1"/>
</dbReference>
<dbReference type="InterPro" id="IPR012910">
    <property type="entry name" value="Plug_dom"/>
</dbReference>
<dbReference type="GO" id="GO:0009279">
    <property type="term" value="C:cell outer membrane"/>
    <property type="evidence" value="ECO:0007669"/>
    <property type="project" value="UniProtKB-SubCell"/>
</dbReference>
<organism evidence="8 9">
    <name type="scientific">Xanthomonas oryzae pv. oryzicola (strain BLS256)</name>
    <dbReference type="NCBI Taxonomy" id="383407"/>
    <lineage>
        <taxon>Bacteria</taxon>
        <taxon>Pseudomonadati</taxon>
        <taxon>Pseudomonadota</taxon>
        <taxon>Gammaproteobacteria</taxon>
        <taxon>Lysobacterales</taxon>
        <taxon>Lysobacteraceae</taxon>
        <taxon>Xanthomonas</taxon>
    </lineage>
</organism>
<dbReference type="GO" id="GO:0015344">
    <property type="term" value="F:siderophore uptake transmembrane transporter activity"/>
    <property type="evidence" value="ECO:0007669"/>
    <property type="project" value="TreeGrafter"/>
</dbReference>
<dbReference type="InterPro" id="IPR039426">
    <property type="entry name" value="TonB-dep_rcpt-like"/>
</dbReference>
<proteinExistence type="inferred from homology"/>
<comment type="similarity">
    <text evidence="5">Belongs to the TonB-dependent receptor family.</text>
</comment>
<dbReference type="InterPro" id="IPR037066">
    <property type="entry name" value="Plug_dom_sf"/>
</dbReference>
<keyword evidence="4" id="KW-0406">Ion transport</keyword>
<gene>
    <name evidence="8" type="ORF">XOC_1080</name>
</gene>
<keyword evidence="1" id="KW-0410">Iron transport</keyword>
<feature type="chain" id="PRO_5003504016" evidence="6">
    <location>
        <begin position="21"/>
        <end position="137"/>
    </location>
</feature>
<evidence type="ECO:0000256" key="3">
    <source>
        <dbReference type="ARBA" id="ARBA00023004"/>
    </source>
</evidence>
<feature type="signal peptide" evidence="6">
    <location>
        <begin position="1"/>
        <end position="20"/>
    </location>
</feature>
<reference evidence="8 9" key="1">
    <citation type="journal article" date="2011" name="J. Bacteriol.">
        <title>Two new complete genome sequences offer insight into host and tissue specificity of plant pathogenic Xanthomonas spp.</title>
        <authorList>
            <person name="Bogdanove A.J."/>
            <person name="Koebnik R."/>
            <person name="Lu H."/>
            <person name="Furutani A."/>
            <person name="Angiuoli S.V."/>
            <person name="Patil P.B."/>
            <person name="Van Sluys M.A."/>
            <person name="Ryan R.P."/>
            <person name="Meyer D.F."/>
            <person name="Han S.W."/>
            <person name="Aparna G."/>
            <person name="Rajaram M."/>
            <person name="Delcher A.L."/>
            <person name="Phillippy A.M."/>
            <person name="Puiu D."/>
            <person name="Schatz M.C."/>
            <person name="Shumway M."/>
            <person name="Sommer D.D."/>
            <person name="Trapnell C."/>
            <person name="Benahmed F."/>
            <person name="Dimitrov G."/>
            <person name="Madupu R."/>
            <person name="Radune D."/>
            <person name="Sullivan S."/>
            <person name="Jha G."/>
            <person name="Ishihara H."/>
            <person name="Lee S.W."/>
            <person name="Pandey A."/>
            <person name="Sharma V."/>
            <person name="Sriariyanun M."/>
            <person name="Szurek B."/>
            <person name="Vera-Cruz C.M."/>
            <person name="Dorman K.S."/>
            <person name="Ronald P.C."/>
            <person name="Verdier V."/>
            <person name="Dow J.M."/>
            <person name="Sonti R.V."/>
            <person name="Tsuge S."/>
            <person name="Brendel V.P."/>
            <person name="Rabinowicz P.D."/>
            <person name="Leach J.E."/>
            <person name="White F.F."/>
            <person name="Salzberg S.L."/>
        </authorList>
    </citation>
    <scope>NUCLEOTIDE SEQUENCE [LARGE SCALE GENOMIC DNA]</scope>
    <source>
        <strain evidence="8 9">BLS256</strain>
    </source>
</reference>
<dbReference type="Pfam" id="PF07715">
    <property type="entry name" value="Plug"/>
    <property type="match status" value="1"/>
</dbReference>
<dbReference type="Proteomes" id="UP000008851">
    <property type="component" value="Chromosome"/>
</dbReference>
<keyword evidence="5" id="KW-0998">Cell outer membrane</keyword>
<keyword evidence="8" id="KW-0675">Receptor</keyword>
<dbReference type="EMBL" id="CP003057">
    <property type="protein sequence ID" value="AEQ95280.1"/>
    <property type="molecule type" value="Genomic_DNA"/>
</dbReference>
<evidence type="ECO:0000256" key="1">
    <source>
        <dbReference type="ARBA" id="ARBA00022496"/>
    </source>
</evidence>
<protein>
    <submittedName>
        <fullName evidence="8">TonB-dependent receptor</fullName>
    </submittedName>
</protein>
<keyword evidence="5" id="KW-0813">Transport</keyword>